<proteinExistence type="predicted"/>
<sequence>MQPLSISPPHSPPPIKQNMLSPLYQFVLPKQIRNLQNLTPDSLLYSSKFRSREQPILRQPRKTKPIVWFAAILCMIFSILIILFGIATLIIFLAVQPKNPVFDTPAASLSAIYFNPPEFINGDVTFLANFSNPNRRLSVRYEYLHVQLYFSGSLMAAQVLRPFSQSPGEASLVSVRLLSSSVYLPPNLAMELQRQVQSNRVVYNMKGAFRVRVRLGLIHYSYWLHGECHLEMTSPPNNQLKEHEGQLVLSERKLTVEQYIPHLF</sequence>
<dbReference type="InterPro" id="IPR004864">
    <property type="entry name" value="LEA_2"/>
</dbReference>
<dbReference type="EMBL" id="JABTTQ020000009">
    <property type="protein sequence ID" value="KAK6149449.1"/>
    <property type="molecule type" value="Genomic_DNA"/>
</dbReference>
<organism evidence="7 8">
    <name type="scientific">Rehmannia glutinosa</name>
    <name type="common">Chinese foxglove</name>
    <dbReference type="NCBI Taxonomy" id="99300"/>
    <lineage>
        <taxon>Eukaryota</taxon>
        <taxon>Viridiplantae</taxon>
        <taxon>Streptophyta</taxon>
        <taxon>Embryophyta</taxon>
        <taxon>Tracheophyta</taxon>
        <taxon>Spermatophyta</taxon>
        <taxon>Magnoliopsida</taxon>
        <taxon>eudicotyledons</taxon>
        <taxon>Gunneridae</taxon>
        <taxon>Pentapetalae</taxon>
        <taxon>asterids</taxon>
        <taxon>lamiids</taxon>
        <taxon>Lamiales</taxon>
        <taxon>Orobanchaceae</taxon>
        <taxon>Rehmannieae</taxon>
        <taxon>Rehmannia</taxon>
    </lineage>
</organism>
<dbReference type="InterPro" id="IPR044839">
    <property type="entry name" value="NDR1-like"/>
</dbReference>
<dbReference type="PANTHER" id="PTHR31234:SF42">
    <property type="entry name" value="LATE EMBRYOGENESIS ABUNDANT (LEA) HYDROXYPROLINE-RICH GLYCOPROTEIN FAMILY"/>
    <property type="match status" value="1"/>
</dbReference>
<reference evidence="7 8" key="1">
    <citation type="journal article" date="2021" name="Comput. Struct. Biotechnol. J.">
        <title>De novo genome assembly of the potent medicinal plant Rehmannia glutinosa using nanopore technology.</title>
        <authorList>
            <person name="Ma L."/>
            <person name="Dong C."/>
            <person name="Song C."/>
            <person name="Wang X."/>
            <person name="Zheng X."/>
            <person name="Niu Y."/>
            <person name="Chen S."/>
            <person name="Feng W."/>
        </authorList>
    </citation>
    <scope>NUCLEOTIDE SEQUENCE [LARGE SCALE GENOMIC DNA]</scope>
    <source>
        <strain evidence="7">DH-2019</strain>
    </source>
</reference>
<keyword evidence="3 5" id="KW-1133">Transmembrane helix</keyword>
<feature type="transmembrane region" description="Helical" evidence="5">
    <location>
        <begin position="66"/>
        <end position="95"/>
    </location>
</feature>
<evidence type="ECO:0000256" key="2">
    <source>
        <dbReference type="ARBA" id="ARBA00022692"/>
    </source>
</evidence>
<evidence type="ECO:0000256" key="4">
    <source>
        <dbReference type="ARBA" id="ARBA00023136"/>
    </source>
</evidence>
<keyword evidence="4 5" id="KW-0472">Membrane</keyword>
<evidence type="ECO:0000256" key="3">
    <source>
        <dbReference type="ARBA" id="ARBA00022989"/>
    </source>
</evidence>
<dbReference type="PANTHER" id="PTHR31234">
    <property type="entry name" value="LATE EMBRYOGENESIS ABUNDANT (LEA) HYDROXYPROLINE-RICH GLYCOPROTEIN FAMILY"/>
    <property type="match status" value="1"/>
</dbReference>
<dbReference type="Pfam" id="PF03168">
    <property type="entry name" value="LEA_2"/>
    <property type="match status" value="1"/>
</dbReference>
<feature type="domain" description="Late embryogenesis abundant protein LEA-2 subgroup" evidence="6">
    <location>
        <begin position="131"/>
        <end position="212"/>
    </location>
</feature>
<evidence type="ECO:0000313" key="7">
    <source>
        <dbReference type="EMBL" id="KAK6149449.1"/>
    </source>
</evidence>
<gene>
    <name evidence="7" type="ORF">DH2020_016974</name>
</gene>
<evidence type="ECO:0000256" key="5">
    <source>
        <dbReference type="SAM" id="Phobius"/>
    </source>
</evidence>
<dbReference type="Proteomes" id="UP001318860">
    <property type="component" value="Unassembled WGS sequence"/>
</dbReference>
<protein>
    <recommendedName>
        <fullName evidence="6">Late embryogenesis abundant protein LEA-2 subgroup domain-containing protein</fullName>
    </recommendedName>
</protein>
<keyword evidence="8" id="KW-1185">Reference proteome</keyword>
<evidence type="ECO:0000256" key="1">
    <source>
        <dbReference type="ARBA" id="ARBA00004167"/>
    </source>
</evidence>
<keyword evidence="2 5" id="KW-0812">Transmembrane</keyword>
<comment type="subcellular location">
    <subcellularLocation>
        <location evidence="1">Membrane</location>
        <topology evidence="1">Single-pass membrane protein</topology>
    </subcellularLocation>
</comment>
<evidence type="ECO:0000313" key="8">
    <source>
        <dbReference type="Proteomes" id="UP001318860"/>
    </source>
</evidence>
<comment type="caution">
    <text evidence="7">The sequence shown here is derived from an EMBL/GenBank/DDBJ whole genome shotgun (WGS) entry which is preliminary data.</text>
</comment>
<name>A0ABR0WT99_REHGL</name>
<evidence type="ECO:0000259" key="6">
    <source>
        <dbReference type="Pfam" id="PF03168"/>
    </source>
</evidence>
<accession>A0ABR0WT99</accession>